<proteinExistence type="predicted"/>
<reference evidence="1 2" key="2">
    <citation type="journal article" date="2008" name="Int. J. Syst. Evol. Microbiol.">
        <title>Methanocella paludicola gen. nov., sp. nov., a methane-producing archaeon, the first isolate of the lineage 'Rice Cluster I', and proposal of the new archaeal order Methanocellales ord. nov.</title>
        <authorList>
            <person name="Sakai S."/>
            <person name="Imachi H."/>
            <person name="Hanada S."/>
            <person name="Ohashi A."/>
            <person name="Harada H."/>
            <person name="Kamagata Y."/>
        </authorList>
    </citation>
    <scope>NUCLEOTIDE SEQUENCE [LARGE SCALE GENOMIC DNA]</scope>
    <source>
        <strain evidence="2">DSM 17711 / JCM 13418 / NBRC 101707 / SANAE</strain>
    </source>
</reference>
<dbReference type="EMBL" id="AP011532">
    <property type="protein sequence ID" value="BAI60133.1"/>
    <property type="molecule type" value="Genomic_DNA"/>
</dbReference>
<dbReference type="SUPFAM" id="SSF57903">
    <property type="entry name" value="FYVE/PHD zinc finger"/>
    <property type="match status" value="1"/>
</dbReference>
<dbReference type="AlphaFoldDB" id="D1YUL1"/>
<name>D1YUL1_METPS</name>
<organism evidence="1 2">
    <name type="scientific">Methanocella paludicola (strain DSM 17711 / JCM 13418 / NBRC 101707 / SANAE)</name>
    <dbReference type="NCBI Taxonomy" id="304371"/>
    <lineage>
        <taxon>Archaea</taxon>
        <taxon>Methanobacteriati</taxon>
        <taxon>Methanobacteriota</taxon>
        <taxon>Stenosarchaea group</taxon>
        <taxon>Methanomicrobia</taxon>
        <taxon>Methanocellales</taxon>
        <taxon>Methanocellaceae</taxon>
        <taxon>Methanocella</taxon>
    </lineage>
</organism>
<keyword evidence="2" id="KW-1185">Reference proteome</keyword>
<dbReference type="InterPro" id="IPR011011">
    <property type="entry name" value="Znf_FYVE_PHD"/>
</dbReference>
<dbReference type="InParanoid" id="D1YUL1"/>
<reference evidence="2" key="3">
    <citation type="journal article" date="2011" name="PLoS ONE">
        <title>Genome sequence of a mesophilic hydrogenotrophic methanogen Methanocella paludicola, the first cultivated representative of the order Methanocellales.</title>
        <authorList>
            <person name="Sakai S."/>
            <person name="Takaki Y."/>
            <person name="Shimamura S."/>
            <person name="Sekine M."/>
            <person name="Tajima T."/>
            <person name="Kosugi H."/>
            <person name="Ichikawa N."/>
            <person name="Tasumi E."/>
            <person name="Hiraki A.T."/>
            <person name="Shimizu A."/>
            <person name="Kato Y."/>
            <person name="Nishiko R."/>
            <person name="Mori K."/>
            <person name="Fujita N."/>
            <person name="Imachi H."/>
            <person name="Takai K."/>
        </authorList>
    </citation>
    <scope>NUCLEOTIDE SEQUENCE [LARGE SCALE GENOMIC DNA]</scope>
    <source>
        <strain evidence="2">DSM 17711 / JCM 13418 / NBRC 101707 / SANAE</strain>
    </source>
</reference>
<sequence>MYSIDSRVHMTYVDDDDIDDMEAGDTDEISRDEAGRCDECGLKVKKEDALQCHMCSAVYHRWCAGAECNVCKTPMEVKAVTKAAPRSEKPRKRTKR</sequence>
<protein>
    <submittedName>
        <fullName evidence="1">Uncharacterized protein</fullName>
    </submittedName>
</protein>
<evidence type="ECO:0000313" key="2">
    <source>
        <dbReference type="Proteomes" id="UP000001882"/>
    </source>
</evidence>
<evidence type="ECO:0000313" key="1">
    <source>
        <dbReference type="EMBL" id="BAI60133.1"/>
    </source>
</evidence>
<dbReference type="KEGG" id="mpd:MCP_0061"/>
<dbReference type="eggNOG" id="arCOG11681">
    <property type="taxonomic scope" value="Archaea"/>
</dbReference>
<dbReference type="Proteomes" id="UP000001882">
    <property type="component" value="Chromosome"/>
</dbReference>
<accession>D1YUL1</accession>
<reference evidence="1 2" key="1">
    <citation type="journal article" date="2007" name="Appl. Environ. Microbiol.">
        <title>Isolation of key methanogens for global methane emission from rice paddy fields: a novel isolate affiliated with the clone cluster rice cluster I.</title>
        <authorList>
            <person name="Sakai S."/>
            <person name="Imachi H."/>
            <person name="Sekiguchi Y."/>
            <person name="Ohashi A."/>
            <person name="Harada H."/>
            <person name="Kamagata Y."/>
        </authorList>
    </citation>
    <scope>NUCLEOTIDE SEQUENCE [LARGE SCALE GENOMIC DNA]</scope>
    <source>
        <strain evidence="2">DSM 17711 / JCM 13418 / NBRC 101707 / SANAE</strain>
    </source>
</reference>
<gene>
    <name evidence="1" type="ordered locus">MCP_0061</name>
</gene>